<dbReference type="SUPFAM" id="SSF109854">
    <property type="entry name" value="DinB/YfiT-like putative metalloenzymes"/>
    <property type="match status" value="1"/>
</dbReference>
<dbReference type="EMBL" id="SMKI01000113">
    <property type="protein sequence ID" value="TDC75281.1"/>
    <property type="molecule type" value="Genomic_DNA"/>
</dbReference>
<evidence type="ECO:0000313" key="2">
    <source>
        <dbReference type="EMBL" id="TDC75281.1"/>
    </source>
</evidence>
<name>A0A4R4TCV0_9ACTN</name>
<reference evidence="2 3" key="1">
    <citation type="submission" date="2019-03" db="EMBL/GenBank/DDBJ databases">
        <title>Draft genome sequences of novel Actinobacteria.</title>
        <authorList>
            <person name="Sahin N."/>
            <person name="Ay H."/>
            <person name="Saygin H."/>
        </authorList>
    </citation>
    <scope>NUCLEOTIDE SEQUENCE [LARGE SCALE GENOMIC DNA]</scope>
    <source>
        <strain evidence="2 3">DSM 41900</strain>
    </source>
</reference>
<dbReference type="GO" id="GO:0046872">
    <property type="term" value="F:metal ion binding"/>
    <property type="evidence" value="ECO:0007669"/>
    <property type="project" value="InterPro"/>
</dbReference>
<keyword evidence="3" id="KW-1185">Reference proteome</keyword>
<sequence length="201" mass="21834">MSWPELLAAAADRCLDVLLEGADQDWSRPAHGLDWSCRETLDHLALGLVGYTGLLVSRRDDRYVTLFASLDPAAPVPDCLDGLRIATALLTATVRDTTPDARSWHPWGHSDATGFAAMGIVELTLHTHDIARTLGLPWDPPDDLASAALDRLFPDAPSGHGPSDTLLWCTGRASLPDLPRRTSWRWDGTVRGRREPASPAG</sequence>
<comment type="caution">
    <text evidence="2">The sequence shown here is derived from an EMBL/GenBank/DDBJ whole genome shotgun (WGS) entry which is preliminary data.</text>
</comment>
<accession>A0A4R4TCV0</accession>
<dbReference type="InterPro" id="IPR024344">
    <property type="entry name" value="MDMPI_metal-binding"/>
</dbReference>
<dbReference type="AlphaFoldDB" id="A0A4R4TCV0"/>
<dbReference type="Gene3D" id="1.20.120.450">
    <property type="entry name" value="dinb family like domain"/>
    <property type="match status" value="1"/>
</dbReference>
<protein>
    <recommendedName>
        <fullName evidence="1">Mycothiol-dependent maleylpyruvate isomerase metal-binding domain-containing protein</fullName>
    </recommendedName>
</protein>
<dbReference type="OrthoDB" id="4453346at2"/>
<dbReference type="Proteomes" id="UP000295345">
    <property type="component" value="Unassembled WGS sequence"/>
</dbReference>
<gene>
    <name evidence="2" type="ORF">E1283_12985</name>
</gene>
<dbReference type="Pfam" id="PF11716">
    <property type="entry name" value="MDMPI_N"/>
    <property type="match status" value="1"/>
</dbReference>
<organism evidence="2 3">
    <name type="scientific">Streptomyces hainanensis</name>
    <dbReference type="NCBI Taxonomy" id="402648"/>
    <lineage>
        <taxon>Bacteria</taxon>
        <taxon>Bacillati</taxon>
        <taxon>Actinomycetota</taxon>
        <taxon>Actinomycetes</taxon>
        <taxon>Kitasatosporales</taxon>
        <taxon>Streptomycetaceae</taxon>
        <taxon>Streptomyces</taxon>
    </lineage>
</organism>
<dbReference type="InterPro" id="IPR034660">
    <property type="entry name" value="DinB/YfiT-like"/>
</dbReference>
<feature type="domain" description="Mycothiol-dependent maleylpyruvate isomerase metal-binding" evidence="1">
    <location>
        <begin position="8"/>
        <end position="131"/>
    </location>
</feature>
<evidence type="ECO:0000259" key="1">
    <source>
        <dbReference type="Pfam" id="PF11716"/>
    </source>
</evidence>
<proteinExistence type="predicted"/>
<evidence type="ECO:0000313" key="3">
    <source>
        <dbReference type="Proteomes" id="UP000295345"/>
    </source>
</evidence>